<dbReference type="Pfam" id="PF07690">
    <property type="entry name" value="MFS_1"/>
    <property type="match status" value="1"/>
</dbReference>
<name>V2Y3B7_9FIRM</name>
<evidence type="ECO:0000256" key="1">
    <source>
        <dbReference type="ARBA" id="ARBA00004651"/>
    </source>
</evidence>
<dbReference type="PANTHER" id="PTHR42718">
    <property type="entry name" value="MAJOR FACILITATOR SUPERFAMILY MULTIDRUG TRANSPORTER MFSC"/>
    <property type="match status" value="1"/>
</dbReference>
<feature type="transmembrane region" description="Helical" evidence="6">
    <location>
        <begin position="172"/>
        <end position="193"/>
    </location>
</feature>
<comment type="caution">
    <text evidence="8">The sequence shown here is derived from an EMBL/GenBank/DDBJ whole genome shotgun (WGS) entry which is preliminary data.</text>
</comment>
<evidence type="ECO:0000313" key="9">
    <source>
        <dbReference type="Proteomes" id="UP000018227"/>
    </source>
</evidence>
<keyword evidence="5 6" id="KW-0472">Membrane</keyword>
<keyword evidence="4 6" id="KW-1133">Transmembrane helix</keyword>
<dbReference type="RefSeq" id="WP_023354065.1">
    <property type="nucleotide sequence ID" value="NZ_KI535367.1"/>
</dbReference>
<keyword evidence="3 6" id="KW-0812">Transmembrane</keyword>
<organism evidence="8 9">
    <name type="scientific">Catonella morbi ATCC 51271</name>
    <dbReference type="NCBI Taxonomy" id="592026"/>
    <lineage>
        <taxon>Bacteria</taxon>
        <taxon>Bacillati</taxon>
        <taxon>Bacillota</taxon>
        <taxon>Clostridia</taxon>
        <taxon>Lachnospirales</taxon>
        <taxon>Lachnospiraceae</taxon>
        <taxon>Catonella</taxon>
    </lineage>
</organism>
<dbReference type="Gene3D" id="1.20.1250.20">
    <property type="entry name" value="MFS general substrate transporter like domains"/>
    <property type="match status" value="2"/>
</dbReference>
<keyword evidence="9" id="KW-1185">Reference proteome</keyword>
<protein>
    <submittedName>
        <fullName evidence="8">Transporter, major facilitator family protein</fullName>
    </submittedName>
</protein>
<feature type="transmembrane region" description="Helical" evidence="6">
    <location>
        <begin position="111"/>
        <end position="132"/>
    </location>
</feature>
<reference evidence="8 9" key="1">
    <citation type="submission" date="2013-06" db="EMBL/GenBank/DDBJ databases">
        <authorList>
            <person name="Weinstock G."/>
            <person name="Sodergren E."/>
            <person name="Clifton S."/>
            <person name="Fulton L."/>
            <person name="Fulton B."/>
            <person name="Courtney L."/>
            <person name="Fronick C."/>
            <person name="Harrison M."/>
            <person name="Strong C."/>
            <person name="Farmer C."/>
            <person name="Delahaunty K."/>
            <person name="Markovic C."/>
            <person name="Hall O."/>
            <person name="Minx P."/>
            <person name="Tomlinson C."/>
            <person name="Mitreva M."/>
            <person name="Nelson J."/>
            <person name="Hou S."/>
            <person name="Wollam A."/>
            <person name="Pepin K.H."/>
            <person name="Johnson M."/>
            <person name="Bhonagiri V."/>
            <person name="Nash W.E."/>
            <person name="Warren W."/>
            <person name="Chinwalla A."/>
            <person name="Mardis E.R."/>
            <person name="Wilson R.K."/>
        </authorList>
    </citation>
    <scope>NUCLEOTIDE SEQUENCE [LARGE SCALE GENOMIC DNA]</scope>
    <source>
        <strain evidence="8 9">ATCC 51271</strain>
    </source>
</reference>
<keyword evidence="2" id="KW-0813">Transport</keyword>
<evidence type="ECO:0000259" key="7">
    <source>
        <dbReference type="PROSITE" id="PS50850"/>
    </source>
</evidence>
<dbReference type="SUPFAM" id="SSF103473">
    <property type="entry name" value="MFS general substrate transporter"/>
    <property type="match status" value="1"/>
</dbReference>
<feature type="transmembrane region" description="Helical" evidence="6">
    <location>
        <begin position="314"/>
        <end position="331"/>
    </location>
</feature>
<feature type="transmembrane region" description="Helical" evidence="6">
    <location>
        <begin position="144"/>
        <end position="166"/>
    </location>
</feature>
<evidence type="ECO:0000313" key="8">
    <source>
        <dbReference type="EMBL" id="ESL03473.1"/>
    </source>
</evidence>
<dbReference type="PROSITE" id="PS50850">
    <property type="entry name" value="MFS"/>
    <property type="match status" value="1"/>
</dbReference>
<dbReference type="HOGENOM" id="CLU_000960_2_5_9"/>
<feature type="transmembrane region" description="Helical" evidence="6">
    <location>
        <begin position="365"/>
        <end position="384"/>
    </location>
</feature>
<feature type="transmembrane region" description="Helical" evidence="6">
    <location>
        <begin position="405"/>
        <end position="425"/>
    </location>
</feature>
<evidence type="ECO:0000256" key="5">
    <source>
        <dbReference type="ARBA" id="ARBA00023136"/>
    </source>
</evidence>
<dbReference type="EMBL" id="ACIL03000009">
    <property type="protein sequence ID" value="ESL03473.1"/>
    <property type="molecule type" value="Genomic_DNA"/>
</dbReference>
<accession>V2Y3B7</accession>
<dbReference type="GO" id="GO:0022857">
    <property type="term" value="F:transmembrane transporter activity"/>
    <property type="evidence" value="ECO:0007669"/>
    <property type="project" value="InterPro"/>
</dbReference>
<feature type="transmembrane region" description="Helical" evidence="6">
    <location>
        <begin position="21"/>
        <end position="43"/>
    </location>
</feature>
<dbReference type="STRING" id="592026.GCWU0000282_001184"/>
<evidence type="ECO:0000256" key="2">
    <source>
        <dbReference type="ARBA" id="ARBA00022448"/>
    </source>
</evidence>
<dbReference type="OrthoDB" id="102502at2"/>
<dbReference type="InterPro" id="IPR036259">
    <property type="entry name" value="MFS_trans_sf"/>
</dbReference>
<sequence>MSDNNSSSSVIALSKSQKFKVQAGCVCLMIATSMVWLSLATIQAPILQKMDAMKYFSLLSIFSSLGLSIMTPIGGKLSDLIGRKNIILIAGSISAICVIGLGVVHTILPFMILRLLLGAAQGTFLSTPYILAREINEPKDVPKIMGLLSSSIALGGFMGSIIAGYLADMGHLSLAIMFPAVLLILGLILIGANLPNHRREGKVDIDVKGIIFLAIALSGILLGLNYGPKIGWFDIKIIVGFIVGIVALIIFIQIEKSATEPIIPLYLFKNSKYIVLLLVGFICYFYMNGVYAYAPLAVRDVLGKSSATAGSLQLPRTIITLLLPIFAGAWVGKSTKNIWKAIGIATLLVALPLLAMSFTGQNTNVLLYFVAISITGIAESFRSVSITPAAQSALERKDLGVGTSLVNFVNTLSGLIAAAVFGVAYDINTKANPNDVGNIISGINSIFLISAIVSFIGFILAIFVVRKLIEVKE</sequence>
<evidence type="ECO:0000256" key="4">
    <source>
        <dbReference type="ARBA" id="ARBA00022989"/>
    </source>
</evidence>
<feature type="transmembrane region" description="Helical" evidence="6">
    <location>
        <begin position="205"/>
        <end position="224"/>
    </location>
</feature>
<feature type="domain" description="Major facilitator superfamily (MFS) profile" evidence="7">
    <location>
        <begin position="1"/>
        <end position="469"/>
    </location>
</feature>
<feature type="transmembrane region" description="Helical" evidence="6">
    <location>
        <begin position="55"/>
        <end position="74"/>
    </location>
</feature>
<dbReference type="eggNOG" id="COG2814">
    <property type="taxonomic scope" value="Bacteria"/>
</dbReference>
<evidence type="ECO:0000256" key="3">
    <source>
        <dbReference type="ARBA" id="ARBA00022692"/>
    </source>
</evidence>
<feature type="transmembrane region" description="Helical" evidence="6">
    <location>
        <begin position="445"/>
        <end position="465"/>
    </location>
</feature>
<feature type="transmembrane region" description="Helical" evidence="6">
    <location>
        <begin position="273"/>
        <end position="294"/>
    </location>
</feature>
<feature type="transmembrane region" description="Helical" evidence="6">
    <location>
        <begin position="338"/>
        <end position="359"/>
    </location>
</feature>
<dbReference type="Proteomes" id="UP000018227">
    <property type="component" value="Unassembled WGS sequence"/>
</dbReference>
<dbReference type="PROSITE" id="PS00216">
    <property type="entry name" value="SUGAR_TRANSPORT_1"/>
    <property type="match status" value="1"/>
</dbReference>
<gene>
    <name evidence="8" type="ORF">GCWU0000282_001184</name>
</gene>
<dbReference type="AlphaFoldDB" id="V2Y3B7"/>
<feature type="transmembrane region" description="Helical" evidence="6">
    <location>
        <begin position="230"/>
        <end position="252"/>
    </location>
</feature>
<dbReference type="PANTHER" id="PTHR42718:SF9">
    <property type="entry name" value="MAJOR FACILITATOR SUPERFAMILY MULTIDRUG TRANSPORTER MFSC"/>
    <property type="match status" value="1"/>
</dbReference>
<proteinExistence type="predicted"/>
<feature type="transmembrane region" description="Helical" evidence="6">
    <location>
        <begin position="86"/>
        <end position="105"/>
    </location>
</feature>
<dbReference type="InterPro" id="IPR005829">
    <property type="entry name" value="Sugar_transporter_CS"/>
</dbReference>
<dbReference type="GO" id="GO:0005886">
    <property type="term" value="C:plasma membrane"/>
    <property type="evidence" value="ECO:0007669"/>
    <property type="project" value="UniProtKB-SubCell"/>
</dbReference>
<evidence type="ECO:0000256" key="6">
    <source>
        <dbReference type="SAM" id="Phobius"/>
    </source>
</evidence>
<dbReference type="InterPro" id="IPR011701">
    <property type="entry name" value="MFS"/>
</dbReference>
<dbReference type="InterPro" id="IPR020846">
    <property type="entry name" value="MFS_dom"/>
</dbReference>
<comment type="subcellular location">
    <subcellularLocation>
        <location evidence="1">Cell membrane</location>
        <topology evidence="1">Multi-pass membrane protein</topology>
    </subcellularLocation>
</comment>